<dbReference type="Proteomes" id="UP000564677">
    <property type="component" value="Unassembled WGS sequence"/>
</dbReference>
<evidence type="ECO:0000313" key="2">
    <source>
        <dbReference type="Proteomes" id="UP000564677"/>
    </source>
</evidence>
<dbReference type="PIRSF" id="PIRSF029669">
    <property type="entry name" value="UCP029669"/>
    <property type="match status" value="1"/>
</dbReference>
<dbReference type="CDD" id="cd16390">
    <property type="entry name" value="ParB_N_Srx_like"/>
    <property type="match status" value="1"/>
</dbReference>
<dbReference type="EMBL" id="JAASQV010000004">
    <property type="protein sequence ID" value="NIJ66602.1"/>
    <property type="molecule type" value="Genomic_DNA"/>
</dbReference>
<sequence>MREPEPFLRPVSIDALRPTQITVGFREVARKRHDWRARAGTDGSEFLGRHMIPAVRGPRDRFWIVDAHHLARALHDEGVDFVLVREIADLSALPGRAFRTFMDSRGWLHPYDPQGHRLDARHLPKHVGGLLDDPWRSLAGELRRSGGYAKDLTPYSEFLWADFLRRHVSAKLLEVDFDKALEHALALARRKRAAYLPGWAGPEN</sequence>
<dbReference type="Gene3D" id="1.10.8.10">
    <property type="entry name" value="DNA helicase RuvA subunit, C-terminal domain"/>
    <property type="match status" value="1"/>
</dbReference>
<dbReference type="RefSeq" id="WP_167300942.1">
    <property type="nucleotide sequence ID" value="NZ_JAASQV010000004.1"/>
</dbReference>
<accession>A0A7X5V3G3</accession>
<dbReference type="Gene3D" id="3.90.1530.10">
    <property type="entry name" value="Conserved hypothetical protein from pyrococcus furiosus pfu- 392566-001, ParB domain"/>
    <property type="match status" value="1"/>
</dbReference>
<evidence type="ECO:0000313" key="1">
    <source>
        <dbReference type="EMBL" id="NIJ66602.1"/>
    </source>
</evidence>
<organism evidence="1 2">
    <name type="scientific">Sphingomonas leidyi</name>
    <dbReference type="NCBI Taxonomy" id="68569"/>
    <lineage>
        <taxon>Bacteria</taxon>
        <taxon>Pseudomonadati</taxon>
        <taxon>Pseudomonadota</taxon>
        <taxon>Alphaproteobacteria</taxon>
        <taxon>Sphingomonadales</taxon>
        <taxon>Sphingomonadaceae</taxon>
        <taxon>Sphingomonas</taxon>
    </lineage>
</organism>
<proteinExistence type="predicted"/>
<dbReference type="Pfam" id="PF08857">
    <property type="entry name" value="ParBc_2"/>
    <property type="match status" value="1"/>
</dbReference>
<dbReference type="InterPro" id="IPR036086">
    <property type="entry name" value="ParB/Sulfiredoxin_sf"/>
</dbReference>
<name>A0A7X5V3G3_9SPHN</name>
<evidence type="ECO:0008006" key="3">
    <source>
        <dbReference type="Google" id="ProtNLM"/>
    </source>
</evidence>
<dbReference type="SUPFAM" id="SSF110849">
    <property type="entry name" value="ParB/Sulfiredoxin"/>
    <property type="match status" value="1"/>
</dbReference>
<keyword evidence="2" id="KW-1185">Reference proteome</keyword>
<reference evidence="1 2" key="1">
    <citation type="submission" date="2020-03" db="EMBL/GenBank/DDBJ databases">
        <title>Genomic Encyclopedia of Type Strains, Phase IV (KMG-IV): sequencing the most valuable type-strain genomes for metagenomic binning, comparative biology and taxonomic classification.</title>
        <authorList>
            <person name="Goeker M."/>
        </authorList>
    </citation>
    <scope>NUCLEOTIDE SEQUENCE [LARGE SCALE GENOMIC DNA]</scope>
    <source>
        <strain evidence="1 2">DSM 4733</strain>
    </source>
</reference>
<dbReference type="InterPro" id="IPR016932">
    <property type="entry name" value="UCP029669"/>
</dbReference>
<dbReference type="AlphaFoldDB" id="A0A7X5V3G3"/>
<dbReference type="InterPro" id="IPR014956">
    <property type="entry name" value="ParBc_2"/>
</dbReference>
<gene>
    <name evidence="1" type="ORF">FHR20_003578</name>
</gene>
<comment type="caution">
    <text evidence="1">The sequence shown here is derived from an EMBL/GenBank/DDBJ whole genome shotgun (WGS) entry which is preliminary data.</text>
</comment>
<protein>
    <recommendedName>
        <fullName evidence="3">Chromosome partitioning protein ParB</fullName>
    </recommendedName>
</protein>